<dbReference type="InterPro" id="IPR001222">
    <property type="entry name" value="Znf_TFIIS"/>
</dbReference>
<keyword evidence="2" id="KW-0804">Transcription</keyword>
<dbReference type="GO" id="GO:0003676">
    <property type="term" value="F:nucleic acid binding"/>
    <property type="evidence" value="ECO:0007669"/>
    <property type="project" value="InterPro"/>
</dbReference>
<dbReference type="GO" id="GO:0003899">
    <property type="term" value="F:DNA-directed RNA polymerase activity"/>
    <property type="evidence" value="ECO:0007669"/>
    <property type="project" value="InterPro"/>
</dbReference>
<dbReference type="InterPro" id="IPR034014">
    <property type="entry name" value="Zn_ribbon_RPC11_C"/>
</dbReference>
<feature type="domain" description="TFIIS-type" evidence="8">
    <location>
        <begin position="68"/>
        <end position="110"/>
    </location>
</feature>
<dbReference type="PROSITE" id="PS00466">
    <property type="entry name" value="ZF_TFIIS_1"/>
    <property type="match status" value="1"/>
</dbReference>
<sequence length="112" mass="12782">MEFCPTCGMLLQFEMPSFGRGARPRSRKSNTWLRKNWKLSSAKMTLGISPKLKASYVKAFSLLFGHKIRETCPHCAHGRAAYYQMQTRSADEPATTFYMCLNEKCGGFWKDG</sequence>
<evidence type="ECO:0000313" key="10">
    <source>
        <dbReference type="Proteomes" id="UP001188597"/>
    </source>
</evidence>
<evidence type="ECO:0000256" key="2">
    <source>
        <dbReference type="ARBA" id="ARBA00022478"/>
    </source>
</evidence>
<evidence type="ECO:0000256" key="3">
    <source>
        <dbReference type="ARBA" id="ARBA00022723"/>
    </source>
</evidence>
<dbReference type="EMBL" id="JAVXUP010001451">
    <property type="protein sequence ID" value="KAK3011514.1"/>
    <property type="molecule type" value="Genomic_DNA"/>
</dbReference>
<keyword evidence="3" id="KW-0479">Metal-binding</keyword>
<reference evidence="9" key="1">
    <citation type="submission" date="2022-12" db="EMBL/GenBank/DDBJ databases">
        <title>Draft genome assemblies for two species of Escallonia (Escalloniales).</title>
        <authorList>
            <person name="Chanderbali A."/>
            <person name="Dervinis C."/>
            <person name="Anghel I."/>
            <person name="Soltis D."/>
            <person name="Soltis P."/>
            <person name="Zapata F."/>
        </authorList>
    </citation>
    <scope>NUCLEOTIDE SEQUENCE</scope>
    <source>
        <strain evidence="9">UCBG64.0493</strain>
        <tissue evidence="9">Leaf</tissue>
    </source>
</reference>
<evidence type="ECO:0000256" key="1">
    <source>
        <dbReference type="ARBA" id="ARBA00004123"/>
    </source>
</evidence>
<keyword evidence="10" id="KW-1185">Reference proteome</keyword>
<dbReference type="CDD" id="cd10509">
    <property type="entry name" value="Zn-ribbon_RPC11"/>
    <property type="match status" value="1"/>
</dbReference>
<accession>A0AA88VPI6</accession>
<dbReference type="Pfam" id="PF01096">
    <property type="entry name" value="Zn_ribbon_TFIIS"/>
    <property type="match status" value="1"/>
</dbReference>
<dbReference type="InterPro" id="IPR012164">
    <property type="entry name" value="Rpa12/Rpb9/Rpc10/TFS"/>
</dbReference>
<proteinExistence type="predicted"/>
<protein>
    <recommendedName>
        <fullName evidence="8">TFIIS-type domain-containing protein</fullName>
    </recommendedName>
</protein>
<dbReference type="AlphaFoldDB" id="A0AA88VPI6"/>
<keyword evidence="4 7" id="KW-0863">Zinc-finger</keyword>
<evidence type="ECO:0000256" key="4">
    <source>
        <dbReference type="ARBA" id="ARBA00022771"/>
    </source>
</evidence>
<evidence type="ECO:0000256" key="6">
    <source>
        <dbReference type="ARBA" id="ARBA00023242"/>
    </source>
</evidence>
<dbReference type="PANTHER" id="PTHR11239:SF12">
    <property type="entry name" value="DNA-DIRECTED RNA POLYMERASE III SUBUNIT RPC10"/>
    <property type="match status" value="1"/>
</dbReference>
<dbReference type="GO" id="GO:0006386">
    <property type="term" value="P:termination of RNA polymerase III transcription"/>
    <property type="evidence" value="ECO:0007669"/>
    <property type="project" value="TreeGrafter"/>
</dbReference>
<dbReference type="PROSITE" id="PS51133">
    <property type="entry name" value="ZF_TFIIS_2"/>
    <property type="match status" value="1"/>
</dbReference>
<evidence type="ECO:0000256" key="5">
    <source>
        <dbReference type="ARBA" id="ARBA00022833"/>
    </source>
</evidence>
<keyword evidence="6" id="KW-0539">Nucleus</keyword>
<keyword evidence="2" id="KW-0240">DNA-directed RNA polymerase</keyword>
<gene>
    <name evidence="9" type="ORF">RJ639_011122</name>
</gene>
<dbReference type="SUPFAM" id="SSF57783">
    <property type="entry name" value="Zinc beta-ribbon"/>
    <property type="match status" value="1"/>
</dbReference>
<evidence type="ECO:0000259" key="8">
    <source>
        <dbReference type="PROSITE" id="PS51133"/>
    </source>
</evidence>
<comment type="subcellular location">
    <subcellularLocation>
        <location evidence="1">Nucleus</location>
    </subcellularLocation>
</comment>
<dbReference type="SMART" id="SM00440">
    <property type="entry name" value="ZnF_C2C2"/>
    <property type="match status" value="1"/>
</dbReference>
<dbReference type="GO" id="GO:0008270">
    <property type="term" value="F:zinc ion binding"/>
    <property type="evidence" value="ECO:0007669"/>
    <property type="project" value="UniProtKB-KW"/>
</dbReference>
<comment type="caution">
    <text evidence="9">The sequence shown here is derived from an EMBL/GenBank/DDBJ whole genome shotgun (WGS) entry which is preliminary data.</text>
</comment>
<organism evidence="9 10">
    <name type="scientific">Escallonia herrerae</name>
    <dbReference type="NCBI Taxonomy" id="1293975"/>
    <lineage>
        <taxon>Eukaryota</taxon>
        <taxon>Viridiplantae</taxon>
        <taxon>Streptophyta</taxon>
        <taxon>Embryophyta</taxon>
        <taxon>Tracheophyta</taxon>
        <taxon>Spermatophyta</taxon>
        <taxon>Magnoliopsida</taxon>
        <taxon>eudicotyledons</taxon>
        <taxon>Gunneridae</taxon>
        <taxon>Pentapetalae</taxon>
        <taxon>asterids</taxon>
        <taxon>campanulids</taxon>
        <taxon>Escalloniales</taxon>
        <taxon>Escalloniaceae</taxon>
        <taxon>Escallonia</taxon>
    </lineage>
</organism>
<evidence type="ECO:0000256" key="7">
    <source>
        <dbReference type="PROSITE-ProRule" id="PRU00472"/>
    </source>
</evidence>
<dbReference type="Gene3D" id="2.20.25.10">
    <property type="match status" value="1"/>
</dbReference>
<dbReference type="PANTHER" id="PTHR11239">
    <property type="entry name" value="DNA-DIRECTED RNA POLYMERASE"/>
    <property type="match status" value="1"/>
</dbReference>
<name>A0AA88VPI6_9ASTE</name>
<keyword evidence="5" id="KW-0862">Zinc</keyword>
<dbReference type="GO" id="GO:0005666">
    <property type="term" value="C:RNA polymerase III complex"/>
    <property type="evidence" value="ECO:0007669"/>
    <property type="project" value="TreeGrafter"/>
</dbReference>
<evidence type="ECO:0000313" key="9">
    <source>
        <dbReference type="EMBL" id="KAK3011514.1"/>
    </source>
</evidence>
<dbReference type="Proteomes" id="UP001188597">
    <property type="component" value="Unassembled WGS sequence"/>
</dbReference>